<dbReference type="Pfam" id="PF00060">
    <property type="entry name" value="Lig_chan"/>
    <property type="match status" value="1"/>
</dbReference>
<evidence type="ECO:0000313" key="6">
    <source>
        <dbReference type="Proteomes" id="UP001153620"/>
    </source>
</evidence>
<keyword evidence="2" id="KW-0812">Transmembrane</keyword>
<dbReference type="AlphaFoldDB" id="A0A9N9S3Y3"/>
<evidence type="ECO:0000259" key="4">
    <source>
        <dbReference type="Pfam" id="PF00060"/>
    </source>
</evidence>
<name>A0A9N9S3Y3_9DIPT</name>
<evidence type="ECO:0000313" key="5">
    <source>
        <dbReference type="EMBL" id="CAG9808808.1"/>
    </source>
</evidence>
<feature type="chain" id="PRO_5040235694" description="Ionotropic glutamate receptor C-terminal domain-containing protein" evidence="3">
    <location>
        <begin position="27"/>
        <end position="698"/>
    </location>
</feature>
<keyword evidence="3" id="KW-0732">Signal</keyword>
<organism evidence="5 6">
    <name type="scientific">Chironomus riparius</name>
    <dbReference type="NCBI Taxonomy" id="315576"/>
    <lineage>
        <taxon>Eukaryota</taxon>
        <taxon>Metazoa</taxon>
        <taxon>Ecdysozoa</taxon>
        <taxon>Arthropoda</taxon>
        <taxon>Hexapoda</taxon>
        <taxon>Insecta</taxon>
        <taxon>Pterygota</taxon>
        <taxon>Neoptera</taxon>
        <taxon>Endopterygota</taxon>
        <taxon>Diptera</taxon>
        <taxon>Nematocera</taxon>
        <taxon>Chironomoidea</taxon>
        <taxon>Chironomidae</taxon>
        <taxon>Chironominae</taxon>
        <taxon>Chironomus</taxon>
    </lineage>
</organism>
<feature type="transmembrane region" description="Helical" evidence="2">
    <location>
        <begin position="387"/>
        <end position="404"/>
    </location>
</feature>
<keyword evidence="2" id="KW-0472">Membrane</keyword>
<accession>A0A9N9S3Y3</accession>
<keyword evidence="6" id="KW-1185">Reference proteome</keyword>
<feature type="transmembrane region" description="Helical" evidence="2">
    <location>
        <begin position="349"/>
        <end position="375"/>
    </location>
</feature>
<evidence type="ECO:0000256" key="1">
    <source>
        <dbReference type="ARBA" id="ARBA00008685"/>
    </source>
</evidence>
<dbReference type="EMBL" id="OU895879">
    <property type="protein sequence ID" value="CAG9808808.1"/>
    <property type="molecule type" value="Genomic_DNA"/>
</dbReference>
<evidence type="ECO:0000256" key="3">
    <source>
        <dbReference type="SAM" id="SignalP"/>
    </source>
</evidence>
<evidence type="ECO:0000256" key="2">
    <source>
        <dbReference type="SAM" id="Phobius"/>
    </source>
</evidence>
<keyword evidence="2" id="KW-1133">Transmembrane helix</keyword>
<dbReference type="OrthoDB" id="8050636at2759"/>
<protein>
    <recommendedName>
        <fullName evidence="4">Ionotropic glutamate receptor C-terminal domain-containing protein</fullName>
    </recommendedName>
</protein>
<feature type="domain" description="Ionotropic glutamate receptor C-terminal" evidence="4">
    <location>
        <begin position="357"/>
        <end position="499"/>
    </location>
</feature>
<gene>
    <name evidence="5" type="ORF">CHIRRI_LOCUS11644</name>
</gene>
<feature type="transmembrane region" description="Helical" evidence="2">
    <location>
        <begin position="554"/>
        <end position="574"/>
    </location>
</feature>
<reference evidence="5" key="1">
    <citation type="submission" date="2022-01" db="EMBL/GenBank/DDBJ databases">
        <authorList>
            <person name="King R."/>
        </authorList>
    </citation>
    <scope>NUCLEOTIDE SEQUENCE</scope>
</reference>
<proteinExistence type="inferred from homology"/>
<dbReference type="InterPro" id="IPR001320">
    <property type="entry name" value="Iontro_rcpt_C"/>
</dbReference>
<feature type="transmembrane region" description="Helical" evidence="2">
    <location>
        <begin position="595"/>
        <end position="619"/>
    </location>
</feature>
<feature type="transmembrane region" description="Helical" evidence="2">
    <location>
        <begin position="416"/>
        <end position="435"/>
    </location>
</feature>
<dbReference type="Gene3D" id="1.10.287.70">
    <property type="match status" value="1"/>
</dbReference>
<dbReference type="GO" id="GO:0015276">
    <property type="term" value="F:ligand-gated monoatomic ion channel activity"/>
    <property type="evidence" value="ECO:0007669"/>
    <property type="project" value="InterPro"/>
</dbReference>
<reference evidence="5" key="2">
    <citation type="submission" date="2022-10" db="EMBL/GenBank/DDBJ databases">
        <authorList>
            <consortium name="ENA_rothamsted_submissions"/>
            <consortium name="culmorum"/>
            <person name="King R."/>
        </authorList>
    </citation>
    <scope>NUCLEOTIDE SEQUENCE</scope>
</reference>
<feature type="signal peptide" evidence="3">
    <location>
        <begin position="1"/>
        <end position="26"/>
    </location>
</feature>
<sequence>MLLELKFLIYLTFLTYLTFCKLIIEAEETEKDARIVSKVLQDVVDEYIIKQHLQLHLIMMENYSSQLSNVFDHFASSNNGNFQYNIEVYDFKYQLWNLLKSIVVFVDSIEDFVIFSHMHQVFHNSYELIIIIVFIRNLTFVDFSKFIEINQKTVTLVNPNFYSGYFITNEAETIILSTTEWFRFEACDDQYLKKVNIFDKKLMKWETKLNFEEKFMSFYGCELGLMLPINKDQDLPEHPSGYAQFDTKNDTFRVHGVVPLIFEIAAQYHNFSDVHIPAFMSVNWFDKTRNSYNDLKLLENSSVSNLYFELIGSDYLHIFEFNLQSSMDVTNKKIQIFIRKIDDYSQLDILCFIFAPQTWILLSLSTLLICLVVYFTNKMVKNKSNLHFKHTVVTSTWIVFAILFGMPQKRLSKKKWMRFILMAFVALCLFFRMSFQSGLFGFMTKKLERQPFKTIDNLIDNGYEFYAVDQTPYFIIDPYSISKSKQRPNITKVDVFAFQELLTTQQQNSSDKIALFMDNFIQESTNFDRFRNEWNPIEEDVSINQVFVFKSSTYYLLITTIDNLITNGIIKYLIDRLDDAHWMSRKTELVPKILDLWDFIYCFGIYLVLCIMSIIAFIIELKRPPEYVPDHRKLKFAKVHPTDDEGIRDHIQLKKKFINHFQIKHSSQEQPASIKLAAVELSLAPMEYPCSSLPLKDF</sequence>
<comment type="similarity">
    <text evidence="1">Belongs to the glutamate-gated ion channel (TC 1.A.10.1) family.</text>
</comment>
<dbReference type="GO" id="GO:0016020">
    <property type="term" value="C:membrane"/>
    <property type="evidence" value="ECO:0007669"/>
    <property type="project" value="InterPro"/>
</dbReference>
<dbReference type="Proteomes" id="UP001153620">
    <property type="component" value="Chromosome 3"/>
</dbReference>